<proteinExistence type="predicted"/>
<comment type="caution">
    <text evidence="4">The sequence shown here is derived from an EMBL/GenBank/DDBJ whole genome shotgun (WGS) entry which is preliminary data.</text>
</comment>
<dbReference type="PANTHER" id="PTHR23315:SF238">
    <property type="entry name" value="ARM REPEAT SUPERFAMILY PROTEIN"/>
    <property type="match status" value="1"/>
</dbReference>
<protein>
    <recommendedName>
        <fullName evidence="3">U-box domain-containing protein</fullName>
    </recommendedName>
</protein>
<dbReference type="FunFam" id="1.25.10.10:FF:000561">
    <property type="entry name" value="ARM repeat superfamily protein"/>
    <property type="match status" value="1"/>
</dbReference>
<name>A0AA39DKF3_VITRO</name>
<evidence type="ECO:0000259" key="3">
    <source>
        <dbReference type="Pfam" id="PF25598"/>
    </source>
</evidence>
<evidence type="ECO:0000313" key="5">
    <source>
        <dbReference type="Proteomes" id="UP001168098"/>
    </source>
</evidence>
<keyword evidence="5" id="KW-1185">Reference proteome</keyword>
<evidence type="ECO:0000256" key="1">
    <source>
        <dbReference type="ARBA" id="ARBA00022737"/>
    </source>
</evidence>
<sequence length="343" mass="36687">MLVKKLRPIPGYFSHFFLLFPFQVSTTRRHPTMEVKRRTARSLVTRLSSVSQQTRTEALCELRLISKHDPDSRSFIADAGAVPYLCETLYSALPLEQENAAATLLNLSISSRQLLMSTRGLLDALSHALRSTSSSPAAIQACAATVYSLLVDDDYRPIIGAKRDIVYALVDIIRTPHAPPKSVKDALKALFGISLYPLNRASMVGLGAVAALFSLAVKDGRVGIVEDATAVIAQIAGCEEGGDAFRKVSGIGVLVDLLDPSTGSSIRTKENAVSALLNLVQCGGERIAGDVREAGMGLYDGIAVVADGGSPKGKSKAIALLKLLDGGREPRFASNPDRKEKKK</sequence>
<keyword evidence="2" id="KW-0833">Ubl conjugation pathway</keyword>
<keyword evidence="1" id="KW-0677">Repeat</keyword>
<dbReference type="Pfam" id="PF25598">
    <property type="entry name" value="ARM_PUB"/>
    <property type="match status" value="1"/>
</dbReference>
<dbReference type="EMBL" id="JARBHA010000013">
    <property type="protein sequence ID" value="KAJ9685342.1"/>
    <property type="molecule type" value="Genomic_DNA"/>
</dbReference>
<dbReference type="Gene3D" id="1.25.10.10">
    <property type="entry name" value="Leucine-rich Repeat Variant"/>
    <property type="match status" value="1"/>
</dbReference>
<dbReference type="SMART" id="SM00185">
    <property type="entry name" value="ARM"/>
    <property type="match status" value="3"/>
</dbReference>
<dbReference type="SUPFAM" id="SSF48371">
    <property type="entry name" value="ARM repeat"/>
    <property type="match status" value="1"/>
</dbReference>
<organism evidence="4 5">
    <name type="scientific">Vitis rotundifolia</name>
    <name type="common">Muscadine grape</name>
    <dbReference type="NCBI Taxonomy" id="103349"/>
    <lineage>
        <taxon>Eukaryota</taxon>
        <taxon>Viridiplantae</taxon>
        <taxon>Streptophyta</taxon>
        <taxon>Embryophyta</taxon>
        <taxon>Tracheophyta</taxon>
        <taxon>Spermatophyta</taxon>
        <taxon>Magnoliopsida</taxon>
        <taxon>eudicotyledons</taxon>
        <taxon>Gunneridae</taxon>
        <taxon>Pentapetalae</taxon>
        <taxon>rosids</taxon>
        <taxon>Vitales</taxon>
        <taxon>Vitaceae</taxon>
        <taxon>Viteae</taxon>
        <taxon>Vitis</taxon>
    </lineage>
</organism>
<dbReference type="InterPro" id="IPR058678">
    <property type="entry name" value="ARM_PUB"/>
</dbReference>
<reference evidence="4 5" key="1">
    <citation type="journal article" date="2023" name="BMC Biotechnol.">
        <title>Vitis rotundifolia cv Carlos genome sequencing.</title>
        <authorList>
            <person name="Huff M."/>
            <person name="Hulse-Kemp A."/>
            <person name="Scheffler B."/>
            <person name="Youngblood R."/>
            <person name="Simpson S."/>
            <person name="Babiker E."/>
            <person name="Staton M."/>
        </authorList>
    </citation>
    <scope>NUCLEOTIDE SEQUENCE [LARGE SCALE GENOMIC DNA]</scope>
    <source>
        <tissue evidence="4">Leaf</tissue>
    </source>
</reference>
<dbReference type="Proteomes" id="UP001168098">
    <property type="component" value="Unassembled WGS sequence"/>
</dbReference>
<accession>A0AA39DKF3</accession>
<dbReference type="InterPro" id="IPR000225">
    <property type="entry name" value="Armadillo"/>
</dbReference>
<dbReference type="PANTHER" id="PTHR23315">
    <property type="entry name" value="U BOX DOMAIN-CONTAINING"/>
    <property type="match status" value="1"/>
</dbReference>
<evidence type="ECO:0000313" key="4">
    <source>
        <dbReference type="EMBL" id="KAJ9685342.1"/>
    </source>
</evidence>
<dbReference type="AlphaFoldDB" id="A0AA39DKF3"/>
<dbReference type="InterPro" id="IPR016024">
    <property type="entry name" value="ARM-type_fold"/>
</dbReference>
<feature type="domain" description="U-box" evidence="3">
    <location>
        <begin position="43"/>
        <end position="324"/>
    </location>
</feature>
<evidence type="ECO:0000256" key="2">
    <source>
        <dbReference type="ARBA" id="ARBA00022786"/>
    </source>
</evidence>
<gene>
    <name evidence="4" type="ORF">PVL29_017391</name>
</gene>
<dbReference type="InterPro" id="IPR011989">
    <property type="entry name" value="ARM-like"/>
</dbReference>